<dbReference type="Pfam" id="PF00106">
    <property type="entry name" value="adh_short"/>
    <property type="match status" value="1"/>
</dbReference>
<dbReference type="InterPro" id="IPR036291">
    <property type="entry name" value="NAD(P)-bd_dom_sf"/>
</dbReference>
<organism evidence="4 5">
    <name type="scientific">Flammeovirga pacifica</name>
    <dbReference type="NCBI Taxonomy" id="915059"/>
    <lineage>
        <taxon>Bacteria</taxon>
        <taxon>Pseudomonadati</taxon>
        <taxon>Bacteroidota</taxon>
        <taxon>Cytophagia</taxon>
        <taxon>Cytophagales</taxon>
        <taxon>Flammeovirgaceae</taxon>
        <taxon>Flammeovirga</taxon>
    </lineage>
</organism>
<keyword evidence="5" id="KW-1185">Reference proteome</keyword>
<comment type="caution">
    <text evidence="4">The sequence shown here is derived from an EMBL/GenBank/DDBJ whole genome shotgun (WGS) entry which is preliminary data.</text>
</comment>
<evidence type="ECO:0000313" key="5">
    <source>
        <dbReference type="Proteomes" id="UP000179797"/>
    </source>
</evidence>
<name>A0A1S1Z518_FLAPC</name>
<dbReference type="SUPFAM" id="SSF51735">
    <property type="entry name" value="NAD(P)-binding Rossmann-fold domains"/>
    <property type="match status" value="1"/>
</dbReference>
<evidence type="ECO:0000256" key="2">
    <source>
        <dbReference type="ARBA" id="ARBA00023002"/>
    </source>
</evidence>
<comment type="similarity">
    <text evidence="1 3">Belongs to the short-chain dehydrogenases/reductases (SDR) family.</text>
</comment>
<reference evidence="4 5" key="1">
    <citation type="journal article" date="2012" name="Int. J. Syst. Evol. Microbiol.">
        <title>Flammeovirga pacifica sp. nov., isolated from deep-sea sediment.</title>
        <authorList>
            <person name="Xu H."/>
            <person name="Fu Y."/>
            <person name="Yang N."/>
            <person name="Ding Z."/>
            <person name="Lai Q."/>
            <person name="Zeng R."/>
        </authorList>
    </citation>
    <scope>NUCLEOTIDE SEQUENCE [LARGE SCALE GENOMIC DNA]</scope>
    <source>
        <strain evidence="5">DSM 24597 / LMG 26175 / WPAGA1</strain>
    </source>
</reference>
<protein>
    <submittedName>
        <fullName evidence="4">Oxidoreductase</fullName>
    </submittedName>
</protein>
<dbReference type="PRINTS" id="PR00080">
    <property type="entry name" value="SDRFAMILY"/>
</dbReference>
<dbReference type="STRING" id="915059.NH26_19555"/>
<evidence type="ECO:0000256" key="1">
    <source>
        <dbReference type="ARBA" id="ARBA00006484"/>
    </source>
</evidence>
<dbReference type="InterPro" id="IPR002347">
    <property type="entry name" value="SDR_fam"/>
</dbReference>
<dbReference type="GO" id="GO:0016020">
    <property type="term" value="C:membrane"/>
    <property type="evidence" value="ECO:0007669"/>
    <property type="project" value="TreeGrafter"/>
</dbReference>
<dbReference type="AlphaFoldDB" id="A0A1S1Z518"/>
<dbReference type="Gene3D" id="3.40.50.720">
    <property type="entry name" value="NAD(P)-binding Rossmann-like Domain"/>
    <property type="match status" value="1"/>
</dbReference>
<dbReference type="GO" id="GO:0016491">
    <property type="term" value="F:oxidoreductase activity"/>
    <property type="evidence" value="ECO:0007669"/>
    <property type="project" value="UniProtKB-KW"/>
</dbReference>
<dbReference type="OrthoDB" id="9810734at2"/>
<proteinExistence type="inferred from homology"/>
<keyword evidence="2" id="KW-0560">Oxidoreductase</keyword>
<dbReference type="PROSITE" id="PS00061">
    <property type="entry name" value="ADH_SHORT"/>
    <property type="match status" value="1"/>
</dbReference>
<accession>A0A1S1Z518</accession>
<dbReference type="Proteomes" id="UP000179797">
    <property type="component" value="Unassembled WGS sequence"/>
</dbReference>
<gene>
    <name evidence="4" type="ORF">NH26_19555</name>
</gene>
<dbReference type="PRINTS" id="PR00081">
    <property type="entry name" value="GDHRDH"/>
</dbReference>
<dbReference type="PANTHER" id="PTHR44196">
    <property type="entry name" value="DEHYDROGENASE/REDUCTASE SDR FAMILY MEMBER 7B"/>
    <property type="match status" value="1"/>
</dbReference>
<dbReference type="RefSeq" id="WP_044229855.1">
    <property type="nucleotide sequence ID" value="NZ_JRYR02000001.1"/>
</dbReference>
<dbReference type="EMBL" id="JRYR02000001">
    <property type="protein sequence ID" value="OHX68388.1"/>
    <property type="molecule type" value="Genomic_DNA"/>
</dbReference>
<dbReference type="PANTHER" id="PTHR44196:SF1">
    <property type="entry name" value="DEHYDROGENASE_REDUCTASE SDR FAMILY MEMBER 7B"/>
    <property type="match status" value="1"/>
</dbReference>
<sequence>MKLSKNKILITGATAGIGEALLNKFLNLDNHIIALGRNEVKLKELAQKDERIISFPCDISKAEDLDKLILFIKQQHPDTNILINNAGIQYNYHFAEEPQLLDKIEQEINVNFLAPLKLIALILPILKTNDNASIVNVSSGLGLVPKRQAPVYCGTKAGIHIFSKALRYQLQHTKVFEIIPALVDTEMTSGRGKGKISPEQLAEEFITAFKKDKYEVSIGKVKLLKIIHRLFPSLAEKIMKKGGEE</sequence>
<dbReference type="InterPro" id="IPR020904">
    <property type="entry name" value="Sc_DH/Rdtase_CS"/>
</dbReference>
<evidence type="ECO:0000313" key="4">
    <source>
        <dbReference type="EMBL" id="OHX68388.1"/>
    </source>
</evidence>
<evidence type="ECO:0000256" key="3">
    <source>
        <dbReference type="RuleBase" id="RU000363"/>
    </source>
</evidence>